<organism evidence="2 3">
    <name type="scientific">Sphingomonas liriopis</name>
    <dbReference type="NCBI Taxonomy" id="2949094"/>
    <lineage>
        <taxon>Bacteria</taxon>
        <taxon>Pseudomonadati</taxon>
        <taxon>Pseudomonadota</taxon>
        <taxon>Alphaproteobacteria</taxon>
        <taxon>Sphingomonadales</taxon>
        <taxon>Sphingomonadaceae</taxon>
        <taxon>Sphingomonas</taxon>
    </lineage>
</organism>
<proteinExistence type="predicted"/>
<evidence type="ECO:0000313" key="2">
    <source>
        <dbReference type="EMBL" id="MCP3735960.1"/>
    </source>
</evidence>
<gene>
    <name evidence="2" type="ORF">M9979_13890</name>
</gene>
<comment type="caution">
    <text evidence="2">The sequence shown here is derived from an EMBL/GenBank/DDBJ whole genome shotgun (WGS) entry which is preliminary data.</text>
</comment>
<accession>A0A9X2I169</accession>
<keyword evidence="1" id="KW-0812">Transmembrane</keyword>
<keyword evidence="1" id="KW-0472">Membrane</keyword>
<feature type="transmembrane region" description="Helical" evidence="1">
    <location>
        <begin position="48"/>
        <end position="68"/>
    </location>
</feature>
<evidence type="ECO:0000313" key="3">
    <source>
        <dbReference type="Proteomes" id="UP001139486"/>
    </source>
</evidence>
<feature type="transmembrane region" description="Helical" evidence="1">
    <location>
        <begin position="80"/>
        <end position="103"/>
    </location>
</feature>
<keyword evidence="1" id="KW-1133">Transmembrane helix</keyword>
<evidence type="ECO:0000256" key="1">
    <source>
        <dbReference type="SAM" id="Phobius"/>
    </source>
</evidence>
<protein>
    <submittedName>
        <fullName evidence="2">Uncharacterized protein</fullName>
    </submittedName>
</protein>
<feature type="transmembrane region" description="Helical" evidence="1">
    <location>
        <begin position="15"/>
        <end position="36"/>
    </location>
</feature>
<sequence length="255" mass="27652">MTATSTQVRLRDHRFFFWLAVAMTVVIVAGFSMQLAMGRSSFAVPVRLHIHAAVFFGWTALYLMQNWLVASGSVALHRRIGWLGAGWAVAVVVLGIYMTVMMVRRGGAPFFFVPSYFLFMNSLSVLCFGGLVAAAIRLRRQTAWHNRLMACAMAGLTGPAWGRLLPAPFMIPWVGWGVFAAVMLFPIAGVVADLRTRGRVHPGWWWGIAALTVTQVAMDVAATSAPGLALYRAAVAGTPGEAVAPLSYPPFPPLS</sequence>
<dbReference type="AlphaFoldDB" id="A0A9X2I169"/>
<feature type="transmembrane region" description="Helical" evidence="1">
    <location>
        <begin position="148"/>
        <end position="164"/>
    </location>
</feature>
<dbReference type="EMBL" id="JAMLDY010000018">
    <property type="protein sequence ID" value="MCP3735960.1"/>
    <property type="molecule type" value="Genomic_DNA"/>
</dbReference>
<keyword evidence="3" id="KW-1185">Reference proteome</keyword>
<dbReference type="RefSeq" id="WP_254289957.1">
    <property type="nucleotide sequence ID" value="NZ_JAMLDY010000018.1"/>
</dbReference>
<feature type="transmembrane region" description="Helical" evidence="1">
    <location>
        <begin position="115"/>
        <end position="136"/>
    </location>
</feature>
<name>A0A9X2I169_9SPHN</name>
<feature type="transmembrane region" description="Helical" evidence="1">
    <location>
        <begin position="170"/>
        <end position="192"/>
    </location>
</feature>
<dbReference type="Proteomes" id="UP001139486">
    <property type="component" value="Unassembled WGS sequence"/>
</dbReference>
<feature type="transmembrane region" description="Helical" evidence="1">
    <location>
        <begin position="204"/>
        <end position="222"/>
    </location>
</feature>
<reference evidence="2" key="1">
    <citation type="submission" date="2022-05" db="EMBL/GenBank/DDBJ databases">
        <title>Sphingomonas sp. strain RP10 Genome sequencing and assembly.</title>
        <authorList>
            <person name="Kim I."/>
        </authorList>
    </citation>
    <scope>NUCLEOTIDE SEQUENCE</scope>
    <source>
        <strain evidence="2">RP10</strain>
    </source>
</reference>